<dbReference type="RefSeq" id="XP_012894099.1">
    <property type="nucleotide sequence ID" value="XM_013038645.1"/>
</dbReference>
<dbReference type="AlphaFoldDB" id="D8LW62"/>
<gene>
    <name evidence="4" type="ORF">GSBLH_T00000436001</name>
</gene>
<feature type="domain" description="DDE Tnp4" evidence="3">
    <location>
        <begin position="182"/>
        <end position="299"/>
    </location>
</feature>
<name>D8LW62_BLAHO</name>
<evidence type="ECO:0000256" key="1">
    <source>
        <dbReference type="ARBA" id="ARBA00001968"/>
    </source>
</evidence>
<dbReference type="OrthoDB" id="197185at2759"/>
<proteinExistence type="predicted"/>
<evidence type="ECO:0000313" key="4">
    <source>
        <dbReference type="EMBL" id="CBK20051.2"/>
    </source>
</evidence>
<comment type="cofactor">
    <cofactor evidence="1">
        <name>a divalent metal cation</name>
        <dbReference type="ChEBI" id="CHEBI:60240"/>
    </cofactor>
</comment>
<dbReference type="EMBL" id="FN668638">
    <property type="protein sequence ID" value="CBK20051.2"/>
    <property type="molecule type" value="Genomic_DNA"/>
</dbReference>
<dbReference type="InParanoid" id="D8LW62"/>
<reference evidence="4" key="1">
    <citation type="submission" date="2010-02" db="EMBL/GenBank/DDBJ databases">
        <title>Sequencing and annotation of the Blastocystis hominis genome.</title>
        <authorList>
            <person name="Wincker P."/>
        </authorList>
    </citation>
    <scope>NUCLEOTIDE SEQUENCE</scope>
    <source>
        <strain evidence="4">Singapore isolate B</strain>
    </source>
</reference>
<dbReference type="InterPro" id="IPR027806">
    <property type="entry name" value="HARBI1_dom"/>
</dbReference>
<keyword evidence="5" id="KW-1185">Reference proteome</keyword>
<sequence length="441" mass="51188">MEEVAYMLVNNANDQRYCEKLLNDFSSRIWYRSEKDMKTKALLYYFLTKASNSMFRRLFHVNRETIPRICREIKSTKTFTLSTLINNKDEAITEFVCFSVLYINSCLSLRSCSQFCGISSSFEEIYINLFNKMMNEVRDKVICFPALNYQNLLRVNSKRFFPGAVGVVDTVFVPKLLSAEESYSSSSEEPAQPGIKLLIVIGRDGRFFNIHISENGNQSNCKIFNESALGYTLRFHKRTVLNRGSFLIADRSYPELPYLQIPFSCTEIKNSRHPSTLSNYNYWHHKARFIAERSIQRWLYRSPRCRFGLPFSSSRSCILFVISSLVLNQMCQSLGDEWVDNDADIQCVVIASLDGREVEGVNEECYKIYDVKDGTPSFENDYYDLNMVSVTHENAEVVDESLANSTYERLKVVARKRRDFLVELVNQFHNRSVVFFDDLCV</sequence>
<dbReference type="GO" id="GO:0046872">
    <property type="term" value="F:metal ion binding"/>
    <property type="evidence" value="ECO:0007669"/>
    <property type="project" value="UniProtKB-KW"/>
</dbReference>
<keyword evidence="2" id="KW-0479">Metal-binding</keyword>
<evidence type="ECO:0000313" key="5">
    <source>
        <dbReference type="Proteomes" id="UP000008312"/>
    </source>
</evidence>
<dbReference type="Pfam" id="PF13359">
    <property type="entry name" value="DDE_Tnp_4"/>
    <property type="match status" value="1"/>
</dbReference>
<protein>
    <recommendedName>
        <fullName evidence="3">DDE Tnp4 domain-containing protein</fullName>
    </recommendedName>
</protein>
<evidence type="ECO:0000259" key="3">
    <source>
        <dbReference type="Pfam" id="PF13359"/>
    </source>
</evidence>
<evidence type="ECO:0000256" key="2">
    <source>
        <dbReference type="ARBA" id="ARBA00022723"/>
    </source>
</evidence>
<dbReference type="GeneID" id="24917745"/>
<organism evidence="4">
    <name type="scientific">Blastocystis hominis</name>
    <dbReference type="NCBI Taxonomy" id="12968"/>
    <lineage>
        <taxon>Eukaryota</taxon>
        <taxon>Sar</taxon>
        <taxon>Stramenopiles</taxon>
        <taxon>Bigyra</taxon>
        <taxon>Opalozoa</taxon>
        <taxon>Opalinata</taxon>
        <taxon>Blastocystidae</taxon>
        <taxon>Blastocystis</taxon>
    </lineage>
</organism>
<accession>D8LW62</accession>
<dbReference type="Proteomes" id="UP000008312">
    <property type="component" value="Unassembled WGS sequence"/>
</dbReference>